<keyword evidence="7" id="KW-0325">Glycoprotein</keyword>
<dbReference type="SUPFAM" id="SSF51011">
    <property type="entry name" value="Glycosyl hydrolase domain"/>
    <property type="match status" value="1"/>
</dbReference>
<feature type="domain" description="Alpha-L-arabinofuranosidase C-terminal" evidence="9">
    <location>
        <begin position="433"/>
        <end position="629"/>
    </location>
</feature>
<accession>A0A423VT36</accession>
<dbReference type="Pfam" id="PF06964">
    <property type="entry name" value="Alpha-L-AF_C"/>
    <property type="match status" value="1"/>
</dbReference>
<evidence type="ECO:0000256" key="5">
    <source>
        <dbReference type="ARBA" id="ARBA00022729"/>
    </source>
</evidence>
<dbReference type="AlphaFoldDB" id="A0A423VT36"/>
<dbReference type="PANTHER" id="PTHR31776:SF0">
    <property type="entry name" value="ALPHA-L-ARABINOFURANOSIDASE 1"/>
    <property type="match status" value="1"/>
</dbReference>
<gene>
    <name evidence="10" type="ORF">VSDG_05711</name>
</gene>
<comment type="pathway">
    <text evidence="2">Glycan metabolism; L-arabinan degradation.</text>
</comment>
<dbReference type="UniPathway" id="UPA00667"/>
<name>A0A423VT36_CYTCH</name>
<dbReference type="InterPro" id="IPR051563">
    <property type="entry name" value="Glycosyl_Hydrolase_51"/>
</dbReference>
<organism evidence="10 11">
    <name type="scientific">Cytospora chrysosperma</name>
    <name type="common">Cytospora canker fungus</name>
    <name type="synonym">Sphaeria chrysosperma</name>
    <dbReference type="NCBI Taxonomy" id="252740"/>
    <lineage>
        <taxon>Eukaryota</taxon>
        <taxon>Fungi</taxon>
        <taxon>Dikarya</taxon>
        <taxon>Ascomycota</taxon>
        <taxon>Pezizomycotina</taxon>
        <taxon>Sordariomycetes</taxon>
        <taxon>Sordariomycetidae</taxon>
        <taxon>Diaporthales</taxon>
        <taxon>Cytosporaceae</taxon>
        <taxon>Cytospora</taxon>
    </lineage>
</organism>
<comment type="catalytic activity">
    <reaction evidence="1">
        <text>Hydrolysis of terminal non-reducing alpha-L-arabinofuranoside residues in alpha-L-arabinosides.</text>
        <dbReference type="EC" id="3.2.1.55"/>
    </reaction>
</comment>
<dbReference type="GO" id="GO:0046373">
    <property type="term" value="P:L-arabinose metabolic process"/>
    <property type="evidence" value="ECO:0007669"/>
    <property type="project" value="InterPro"/>
</dbReference>
<reference evidence="10 11" key="1">
    <citation type="submission" date="2015-09" db="EMBL/GenBank/DDBJ databases">
        <title>Host preference determinants of Valsa canker pathogens revealed by comparative genomics.</title>
        <authorList>
            <person name="Yin Z."/>
            <person name="Huang L."/>
        </authorList>
    </citation>
    <scope>NUCLEOTIDE SEQUENCE [LARGE SCALE GENOMIC DNA]</scope>
    <source>
        <strain evidence="10 11">YSFL</strain>
    </source>
</reference>
<dbReference type="SUPFAM" id="SSF51445">
    <property type="entry name" value="(Trans)glycosidases"/>
    <property type="match status" value="1"/>
</dbReference>
<evidence type="ECO:0000259" key="9">
    <source>
        <dbReference type="SMART" id="SM00813"/>
    </source>
</evidence>
<keyword evidence="11" id="KW-1185">Reference proteome</keyword>
<dbReference type="Proteomes" id="UP000284375">
    <property type="component" value="Unassembled WGS sequence"/>
</dbReference>
<dbReference type="InterPro" id="IPR013780">
    <property type="entry name" value="Glyco_hydro_b"/>
</dbReference>
<protein>
    <recommendedName>
        <fullName evidence="4">non-reducing end alpha-L-arabinofuranosidase</fullName>
        <ecNumber evidence="4">3.2.1.55</ecNumber>
    </recommendedName>
</protein>
<dbReference type="OrthoDB" id="406864at2759"/>
<dbReference type="EC" id="3.2.1.55" evidence="4"/>
<dbReference type="SMART" id="SM00813">
    <property type="entry name" value="Alpha-L-AF_C"/>
    <property type="match status" value="1"/>
</dbReference>
<proteinExistence type="inferred from homology"/>
<comment type="caution">
    <text evidence="10">The sequence shown here is derived from an EMBL/GenBank/DDBJ whole genome shotgun (WGS) entry which is preliminary data.</text>
</comment>
<evidence type="ECO:0000256" key="4">
    <source>
        <dbReference type="ARBA" id="ARBA00012670"/>
    </source>
</evidence>
<dbReference type="GO" id="GO:0046556">
    <property type="term" value="F:alpha-L-arabinofuranosidase activity"/>
    <property type="evidence" value="ECO:0007669"/>
    <property type="project" value="UniProtKB-EC"/>
</dbReference>
<dbReference type="Gene3D" id="2.60.40.1180">
    <property type="entry name" value="Golgi alpha-mannosidase II"/>
    <property type="match status" value="1"/>
</dbReference>
<evidence type="ECO:0000313" key="11">
    <source>
        <dbReference type="Proteomes" id="UP000284375"/>
    </source>
</evidence>
<dbReference type="PANTHER" id="PTHR31776">
    <property type="entry name" value="ALPHA-L-ARABINOFURANOSIDASE 1"/>
    <property type="match status" value="1"/>
</dbReference>
<evidence type="ECO:0000256" key="7">
    <source>
        <dbReference type="ARBA" id="ARBA00023180"/>
    </source>
</evidence>
<dbReference type="InterPro" id="IPR017853">
    <property type="entry name" value="GH"/>
</dbReference>
<dbReference type="GO" id="GO:0031222">
    <property type="term" value="P:arabinan catabolic process"/>
    <property type="evidence" value="ECO:0007669"/>
    <property type="project" value="UniProtKB-UniPathway"/>
</dbReference>
<feature type="chain" id="PRO_5019215442" description="non-reducing end alpha-L-arabinofuranosidase" evidence="8">
    <location>
        <begin position="19"/>
        <end position="637"/>
    </location>
</feature>
<dbReference type="STRING" id="252740.A0A423VT36"/>
<dbReference type="InterPro" id="IPR055235">
    <property type="entry name" value="ASD1_cat"/>
</dbReference>
<sequence length="637" mass="68722">MGPLSFLSLPLLARAVSAVTLSVASSGGNATSGYQYGIIFEDINHSGDGGIYAELIEDRAFQQSTRGGWTAFGSATIAVDNTTTPLSSALPTSLKVTATADGVVGIKNPGWWGIDVKAANTYSGSFYSLGTYSGNFTASLVSDITNQTLGSVTIASSSVASAWTQHTYKLQPSADAANVNNSLLLTYEATSGDVLNFNLLSLFPPTYKDRPNGNRPDLMEALAGLNAKYFRIPGGNNLEGQSEGREWNWTATLGDLTERPGRWGDWGYHNTDGIGLVEYMLWSQDLGLEPVLAVFAGYWLDKTAAPEDEMQQYVDSAMNELEFLMGDSSTTWGAQRIALGYPDPFNIKFVEVGNEDGLSTTGIDTYSSYRFNVFYDAITAKYPDILVFSSTTDYIYSDSGQDYHEYTLPNYFVKQFGFFDNFANSSGHPIMVGEFAVVQNNTDNPSDQTNWSNAKNPWPYWIGSVAEAIFTLGCERNADRVWGISYAPVLQNLNSYQWSPDLISFTADPSQTVLSTSYEVQKLFGNNLFTSTLPADTADDFGPAYWVAGVDNATSTYYLKAAVYNATEDVDFTVAFQGLSGGSSATLTVLTAPDGYSHNDIGTEVVTTTTTTLSASGNGSFSFSLPSLSVAVLAAKA</sequence>
<evidence type="ECO:0000256" key="3">
    <source>
        <dbReference type="ARBA" id="ARBA00007186"/>
    </source>
</evidence>
<evidence type="ECO:0000256" key="2">
    <source>
        <dbReference type="ARBA" id="ARBA00004834"/>
    </source>
</evidence>
<dbReference type="Pfam" id="PF22848">
    <property type="entry name" value="ASD1_dom"/>
    <property type="match status" value="1"/>
</dbReference>
<keyword evidence="5 8" id="KW-0732">Signal</keyword>
<evidence type="ECO:0000313" key="10">
    <source>
        <dbReference type="EMBL" id="ROV94243.1"/>
    </source>
</evidence>
<evidence type="ECO:0000256" key="6">
    <source>
        <dbReference type="ARBA" id="ARBA00022801"/>
    </source>
</evidence>
<evidence type="ECO:0000256" key="1">
    <source>
        <dbReference type="ARBA" id="ARBA00001462"/>
    </source>
</evidence>
<keyword evidence="6" id="KW-0378">Hydrolase</keyword>
<comment type="similarity">
    <text evidence="3">Belongs to the glycosyl hydrolase 51 family.</text>
</comment>
<evidence type="ECO:0000256" key="8">
    <source>
        <dbReference type="SAM" id="SignalP"/>
    </source>
</evidence>
<feature type="signal peptide" evidence="8">
    <location>
        <begin position="1"/>
        <end position="18"/>
    </location>
</feature>
<dbReference type="InterPro" id="IPR010720">
    <property type="entry name" value="Alpha-L-AF_C"/>
</dbReference>
<dbReference type="Gene3D" id="3.20.20.80">
    <property type="entry name" value="Glycosidases"/>
    <property type="match status" value="1"/>
</dbReference>
<dbReference type="EMBL" id="LJZO01000029">
    <property type="protein sequence ID" value="ROV94243.1"/>
    <property type="molecule type" value="Genomic_DNA"/>
</dbReference>